<evidence type="ECO:0000313" key="2">
    <source>
        <dbReference type="EMBL" id="PWN96050.1"/>
    </source>
</evidence>
<gene>
    <name evidence="2" type="ORF">FA09DRAFT_104911</name>
</gene>
<proteinExistence type="predicted"/>
<dbReference type="Proteomes" id="UP000245946">
    <property type="component" value="Unassembled WGS sequence"/>
</dbReference>
<keyword evidence="3" id="KW-1185">Reference proteome</keyword>
<sequence length="303" mass="32122">MAPRLHAARRPGAACAAAQSIAPSSRSRGCALCGCGLLPCCSTGVHGSRSMRQREHGGRGHTALRCNGRHLAPRVAAGEPLLPSIALLAGARPRVARSPARRQRVVTARTRRRRWARAAAQLRAQRRDTSCRKNGSGRSSAPSAGRCECSSFGIPACLSPAARSFVFCGARSCSARAGRWVLLSRRATAAREGAHPPAAASAAATHRAAGSGARTARRCRRRCRIASARWRRRRCLCALTLGAAAALTARRLAEMRKRRNPGPVPGAAAPRACARQRCRGLCLEAALLRCCSSICRGLRCCAT</sequence>
<organism evidence="2 3">
    <name type="scientific">Tilletiopsis washingtonensis</name>
    <dbReference type="NCBI Taxonomy" id="58919"/>
    <lineage>
        <taxon>Eukaryota</taxon>
        <taxon>Fungi</taxon>
        <taxon>Dikarya</taxon>
        <taxon>Basidiomycota</taxon>
        <taxon>Ustilaginomycotina</taxon>
        <taxon>Exobasidiomycetes</taxon>
        <taxon>Entylomatales</taxon>
        <taxon>Entylomatales incertae sedis</taxon>
        <taxon>Tilletiopsis</taxon>
    </lineage>
</organism>
<reference evidence="2 3" key="1">
    <citation type="journal article" date="2018" name="Mol. Biol. Evol.">
        <title>Broad Genomic Sampling Reveals a Smut Pathogenic Ancestry of the Fungal Clade Ustilaginomycotina.</title>
        <authorList>
            <person name="Kijpornyongpan T."/>
            <person name="Mondo S.J."/>
            <person name="Barry K."/>
            <person name="Sandor L."/>
            <person name="Lee J."/>
            <person name="Lipzen A."/>
            <person name="Pangilinan J."/>
            <person name="LaButti K."/>
            <person name="Hainaut M."/>
            <person name="Henrissat B."/>
            <person name="Grigoriev I.V."/>
            <person name="Spatafora J.W."/>
            <person name="Aime M.C."/>
        </authorList>
    </citation>
    <scope>NUCLEOTIDE SEQUENCE [LARGE SCALE GENOMIC DNA]</scope>
    <source>
        <strain evidence="2 3">MCA 4186</strain>
    </source>
</reference>
<dbReference type="AlphaFoldDB" id="A0A316Z2N9"/>
<evidence type="ECO:0000313" key="3">
    <source>
        <dbReference type="Proteomes" id="UP000245946"/>
    </source>
</evidence>
<protein>
    <submittedName>
        <fullName evidence="2">Uncharacterized protein</fullName>
    </submittedName>
</protein>
<dbReference type="GeneID" id="37266505"/>
<feature type="region of interest" description="Disordered" evidence="1">
    <location>
        <begin position="126"/>
        <end position="145"/>
    </location>
</feature>
<feature type="compositionally biased region" description="Low complexity" evidence="1">
    <location>
        <begin position="136"/>
        <end position="145"/>
    </location>
</feature>
<dbReference type="RefSeq" id="XP_025596329.1">
    <property type="nucleotide sequence ID" value="XM_025738959.1"/>
</dbReference>
<dbReference type="EMBL" id="KZ819301">
    <property type="protein sequence ID" value="PWN96050.1"/>
    <property type="molecule type" value="Genomic_DNA"/>
</dbReference>
<name>A0A316Z2N9_9BASI</name>
<evidence type="ECO:0000256" key="1">
    <source>
        <dbReference type="SAM" id="MobiDB-lite"/>
    </source>
</evidence>
<accession>A0A316Z2N9</accession>